<comment type="subcellular location">
    <subcellularLocation>
        <location evidence="1">Membrane</location>
        <topology evidence="1">Multi-pass membrane protein</topology>
    </subcellularLocation>
</comment>
<evidence type="ECO:0000256" key="2">
    <source>
        <dbReference type="ARBA" id="ARBA00007524"/>
    </source>
</evidence>
<proteinExistence type="inferred from homology"/>
<dbReference type="PANTHER" id="PTHR10057">
    <property type="entry name" value="PERIPHERAL-TYPE BENZODIAZEPINE RECEPTOR"/>
    <property type="match status" value="1"/>
</dbReference>
<reference evidence="7" key="1">
    <citation type="journal article" date="2014" name="Int. J. Syst. Evol. Microbiol.">
        <title>Complete genome sequence of Corynebacterium casei LMG S-19264T (=DSM 44701T), isolated from a smear-ripened cheese.</title>
        <authorList>
            <consortium name="US DOE Joint Genome Institute (JGI-PGF)"/>
            <person name="Walter F."/>
            <person name="Albersmeier A."/>
            <person name="Kalinowski J."/>
            <person name="Ruckert C."/>
        </authorList>
    </citation>
    <scope>NUCLEOTIDE SEQUENCE</scope>
    <source>
        <strain evidence="7">CGMCC 1.16067</strain>
    </source>
</reference>
<keyword evidence="5 6" id="KW-0472">Membrane</keyword>
<feature type="transmembrane region" description="Helical" evidence="6">
    <location>
        <begin position="115"/>
        <end position="136"/>
    </location>
</feature>
<reference evidence="7" key="2">
    <citation type="submission" date="2020-09" db="EMBL/GenBank/DDBJ databases">
        <authorList>
            <person name="Sun Q."/>
            <person name="Zhou Y."/>
        </authorList>
    </citation>
    <scope>NUCLEOTIDE SEQUENCE</scope>
    <source>
        <strain evidence="7">CGMCC 1.16067</strain>
    </source>
</reference>
<comment type="caution">
    <text evidence="7">The sequence shown here is derived from an EMBL/GenBank/DDBJ whole genome shotgun (WGS) entry which is preliminary data.</text>
</comment>
<dbReference type="Proteomes" id="UP000649179">
    <property type="component" value="Unassembled WGS sequence"/>
</dbReference>
<dbReference type="CDD" id="cd15904">
    <property type="entry name" value="TSPO_MBR"/>
    <property type="match status" value="1"/>
</dbReference>
<evidence type="ECO:0000256" key="5">
    <source>
        <dbReference type="ARBA" id="ARBA00023136"/>
    </source>
</evidence>
<comment type="similarity">
    <text evidence="2">Belongs to the TspO/BZRP family.</text>
</comment>
<dbReference type="PANTHER" id="PTHR10057:SF0">
    <property type="entry name" value="TRANSLOCATOR PROTEIN"/>
    <property type="match status" value="1"/>
</dbReference>
<dbReference type="EMBL" id="BMKQ01000001">
    <property type="protein sequence ID" value="GGF56072.1"/>
    <property type="molecule type" value="Genomic_DNA"/>
</dbReference>
<dbReference type="AlphaFoldDB" id="A0A917BU86"/>
<dbReference type="InterPro" id="IPR004307">
    <property type="entry name" value="TspO_MBR"/>
</dbReference>
<evidence type="ECO:0000256" key="4">
    <source>
        <dbReference type="ARBA" id="ARBA00022989"/>
    </source>
</evidence>
<evidence type="ECO:0000256" key="6">
    <source>
        <dbReference type="SAM" id="Phobius"/>
    </source>
</evidence>
<feature type="transmembrane region" description="Helical" evidence="6">
    <location>
        <begin position="91"/>
        <end position="109"/>
    </location>
</feature>
<dbReference type="FunFam" id="1.20.1260.100:FF:000001">
    <property type="entry name" value="translocator protein 2"/>
    <property type="match status" value="1"/>
</dbReference>
<dbReference type="Pfam" id="PF03073">
    <property type="entry name" value="TspO_MBR"/>
    <property type="match status" value="1"/>
</dbReference>
<accession>A0A917BU86</accession>
<dbReference type="GO" id="GO:0016020">
    <property type="term" value="C:membrane"/>
    <property type="evidence" value="ECO:0007669"/>
    <property type="project" value="UniProtKB-SubCell"/>
</dbReference>
<dbReference type="Gene3D" id="1.20.1260.100">
    <property type="entry name" value="TspO/MBR protein"/>
    <property type="match status" value="1"/>
</dbReference>
<feature type="transmembrane region" description="Helical" evidence="6">
    <location>
        <begin position="60"/>
        <end position="82"/>
    </location>
</feature>
<keyword evidence="4 6" id="KW-1133">Transmembrane helix</keyword>
<evidence type="ECO:0000256" key="3">
    <source>
        <dbReference type="ARBA" id="ARBA00022692"/>
    </source>
</evidence>
<evidence type="ECO:0008006" key="9">
    <source>
        <dbReference type="Google" id="ProtNLM"/>
    </source>
</evidence>
<feature type="transmembrane region" description="Helical" evidence="6">
    <location>
        <begin position="143"/>
        <end position="166"/>
    </location>
</feature>
<sequence>MGRVNTSALTHRPARPASSLVGLVVAVVLVAVAAGVGALASSSAGSTYDSLEQPPWAPPAGLFGPVWTVLYVLIAVAGWLVWRRYGLCRAVILWGVQLVLNALWTPLFFGAGLYTLALVEIALLDLAVIATIAMFARRTPLAAVLMAPYLLWTLFATALTAAIVTLN</sequence>
<keyword evidence="3 6" id="KW-0812">Transmembrane</keyword>
<organism evidence="7 8">
    <name type="scientific">Marmoricola endophyticus</name>
    <dbReference type="NCBI Taxonomy" id="2040280"/>
    <lineage>
        <taxon>Bacteria</taxon>
        <taxon>Bacillati</taxon>
        <taxon>Actinomycetota</taxon>
        <taxon>Actinomycetes</taxon>
        <taxon>Propionibacteriales</taxon>
        <taxon>Nocardioidaceae</taxon>
        <taxon>Marmoricola</taxon>
    </lineage>
</organism>
<dbReference type="InterPro" id="IPR038330">
    <property type="entry name" value="TspO/MBR-related_sf"/>
</dbReference>
<name>A0A917BU86_9ACTN</name>
<evidence type="ECO:0000313" key="8">
    <source>
        <dbReference type="Proteomes" id="UP000649179"/>
    </source>
</evidence>
<dbReference type="PIRSF" id="PIRSF005859">
    <property type="entry name" value="PBR"/>
    <property type="match status" value="1"/>
</dbReference>
<evidence type="ECO:0000313" key="7">
    <source>
        <dbReference type="EMBL" id="GGF56072.1"/>
    </source>
</evidence>
<gene>
    <name evidence="7" type="ORF">GCM10011519_32520</name>
</gene>
<dbReference type="GO" id="GO:0033013">
    <property type="term" value="P:tetrapyrrole metabolic process"/>
    <property type="evidence" value="ECO:0007669"/>
    <property type="project" value="UniProtKB-ARBA"/>
</dbReference>
<feature type="transmembrane region" description="Helical" evidence="6">
    <location>
        <begin position="20"/>
        <end position="40"/>
    </location>
</feature>
<evidence type="ECO:0000256" key="1">
    <source>
        <dbReference type="ARBA" id="ARBA00004141"/>
    </source>
</evidence>
<protein>
    <recommendedName>
        <fullName evidence="9">Tryptophan-rich sensory protein</fullName>
    </recommendedName>
</protein>
<keyword evidence="8" id="KW-1185">Reference proteome</keyword>